<dbReference type="OrthoDB" id="372632at2157"/>
<gene>
    <name evidence="1" type="ORF">SAMN06269185_1608</name>
</gene>
<dbReference type="EMBL" id="OBEJ01000002">
    <property type="protein sequence ID" value="SNZ12316.1"/>
    <property type="molecule type" value="Genomic_DNA"/>
</dbReference>
<name>A0A285NWQ2_NATPI</name>
<dbReference type="Proteomes" id="UP000219453">
    <property type="component" value="Unassembled WGS sequence"/>
</dbReference>
<evidence type="ECO:0000313" key="2">
    <source>
        <dbReference type="Proteomes" id="UP000219453"/>
    </source>
</evidence>
<reference evidence="1 2" key="1">
    <citation type="submission" date="2017-09" db="EMBL/GenBank/DDBJ databases">
        <authorList>
            <person name="Ehlers B."/>
            <person name="Leendertz F.H."/>
        </authorList>
    </citation>
    <scope>NUCLEOTIDE SEQUENCE [LARGE SCALE GENOMIC DNA]</scope>
    <source>
        <strain evidence="1 2">DSM 27208</strain>
    </source>
</reference>
<organism evidence="1 2">
    <name type="scientific">Natronoarchaeum philippinense</name>
    <dbReference type="NCBI Taxonomy" id="558529"/>
    <lineage>
        <taxon>Archaea</taxon>
        <taxon>Methanobacteriati</taxon>
        <taxon>Methanobacteriota</taxon>
        <taxon>Stenosarchaea group</taxon>
        <taxon>Halobacteria</taxon>
        <taxon>Halobacteriales</taxon>
        <taxon>Natronoarchaeaceae</taxon>
    </lineage>
</organism>
<evidence type="ECO:0000313" key="1">
    <source>
        <dbReference type="EMBL" id="SNZ12316.1"/>
    </source>
</evidence>
<dbReference type="RefSeq" id="WP_097008565.1">
    <property type="nucleotide sequence ID" value="NZ_OBEJ01000002.1"/>
</dbReference>
<keyword evidence="2" id="KW-1185">Reference proteome</keyword>
<accession>A0A285NWQ2</accession>
<dbReference type="AlphaFoldDB" id="A0A285NWQ2"/>
<protein>
    <submittedName>
        <fullName evidence="1">Uncharacterized protein</fullName>
    </submittedName>
</protein>
<proteinExistence type="predicted"/>
<sequence length="285" mass="32880">MASVEFHHEVNFPDSDLRAVQKDGVWCFKRGETYYPSVNEIVQRVPFNHPIEGELHEPLFPLENYDRSVENPEHVREYAGLVGRTAHLNLQESLEDDYRSTHKRDDIKAQLLDPNTGTEVEVVSTLKDYYPDRFIFDDLAKQAQSDARDITSRVKDALCNLIDAETYAAAKIQVIRCEHPETTNFLNKEREHGEAGYAGRIDLLLLHPDTEEVILVEIKTSKRVTNASKMQTVALHQLDSLDIDSAVIVRAGRNDYRIHEADEWDERRLYNRFKAEAITLFQEVN</sequence>